<evidence type="ECO:0000313" key="1">
    <source>
        <dbReference type="EMBL" id="MBR8829378.1"/>
    </source>
</evidence>
<dbReference type="EMBL" id="JADQBC010000129">
    <property type="protein sequence ID" value="MBR8829378.1"/>
    <property type="molecule type" value="Genomic_DNA"/>
</dbReference>
<dbReference type="AlphaFoldDB" id="A0A941JQR4"/>
<name>A0A941JQR4_9CHRO</name>
<dbReference type="Proteomes" id="UP000767446">
    <property type="component" value="Unassembled WGS sequence"/>
</dbReference>
<accession>A0A941JQR4</accession>
<protein>
    <submittedName>
        <fullName evidence="1">Uncharacterized protein</fullName>
    </submittedName>
</protein>
<reference evidence="1" key="1">
    <citation type="submission" date="2021-02" db="EMBL/GenBank/DDBJ databases">
        <title>Metagenome analyses of Stigonema ocellatum DSM 106950, Chlorogloea purpurea SAG 13.99 and Gomphosphaeria aponina DSM 107014.</title>
        <authorList>
            <person name="Marter P."/>
            <person name="Huang S."/>
        </authorList>
    </citation>
    <scope>NUCLEOTIDE SEQUENCE</scope>
    <source>
        <strain evidence="1">JP213</strain>
    </source>
</reference>
<evidence type="ECO:0000313" key="2">
    <source>
        <dbReference type="Proteomes" id="UP000767446"/>
    </source>
</evidence>
<comment type="caution">
    <text evidence="1">The sequence shown here is derived from an EMBL/GenBank/DDBJ whole genome shotgun (WGS) entry which is preliminary data.</text>
</comment>
<proteinExistence type="predicted"/>
<gene>
    <name evidence="1" type="ORF">DSM107014_16015</name>
</gene>
<sequence length="85" mass="9682">MHFIATAKELSAEIKTLLAQDLNLRETTLEIQKIPLISGEVEMDLRPFNSWLMKDDEVSILELLEVHVINALSRFEAILSSKIFA</sequence>
<organism evidence="1 2">
    <name type="scientific">Gomphosphaeria aponina SAG 52.96 = DSM 107014</name>
    <dbReference type="NCBI Taxonomy" id="1521640"/>
    <lineage>
        <taxon>Bacteria</taxon>
        <taxon>Bacillati</taxon>
        <taxon>Cyanobacteriota</taxon>
        <taxon>Cyanophyceae</taxon>
        <taxon>Oscillatoriophycideae</taxon>
        <taxon>Chroococcales</taxon>
        <taxon>Gomphosphaeriaceae</taxon>
        <taxon>Gomphosphaeria</taxon>
    </lineage>
</organism>